<protein>
    <submittedName>
        <fullName evidence="1">Uncharacterized protein</fullName>
    </submittedName>
</protein>
<dbReference type="AlphaFoldDB" id="A0A5B0S735"/>
<evidence type="ECO:0000313" key="1">
    <source>
        <dbReference type="EMBL" id="KAA1133289.1"/>
    </source>
</evidence>
<dbReference type="Proteomes" id="UP000325313">
    <property type="component" value="Unassembled WGS sequence"/>
</dbReference>
<name>A0A5B0S735_PUCGR</name>
<dbReference type="EMBL" id="VDEP01000072">
    <property type="protein sequence ID" value="KAA1133289.1"/>
    <property type="molecule type" value="Genomic_DNA"/>
</dbReference>
<organism evidence="1 2">
    <name type="scientific">Puccinia graminis f. sp. tritici</name>
    <dbReference type="NCBI Taxonomy" id="56615"/>
    <lineage>
        <taxon>Eukaryota</taxon>
        <taxon>Fungi</taxon>
        <taxon>Dikarya</taxon>
        <taxon>Basidiomycota</taxon>
        <taxon>Pucciniomycotina</taxon>
        <taxon>Pucciniomycetes</taxon>
        <taxon>Pucciniales</taxon>
        <taxon>Pucciniaceae</taxon>
        <taxon>Puccinia</taxon>
    </lineage>
</organism>
<proteinExistence type="predicted"/>
<gene>
    <name evidence="1" type="ORF">PGTUg99_019780</name>
</gene>
<sequence>MVVGLSCHHSTNPLILPATCSLPPSACAFSQALTYRPILIVWEHFQKFKVISPQVVLPTTAPKPHARPSSY</sequence>
<reference evidence="1 2" key="1">
    <citation type="submission" date="2019-05" db="EMBL/GenBank/DDBJ databases">
        <title>Emergence of the Ug99 lineage of the wheat stem rust pathogen through somatic hybridization.</title>
        <authorList>
            <person name="Li F."/>
            <person name="Upadhyaya N.M."/>
            <person name="Sperschneider J."/>
            <person name="Matny O."/>
            <person name="Nguyen-Phuc H."/>
            <person name="Mago R."/>
            <person name="Raley C."/>
            <person name="Miller M.E."/>
            <person name="Silverstein K.A.T."/>
            <person name="Henningsen E."/>
            <person name="Hirsch C.D."/>
            <person name="Visser B."/>
            <person name="Pretorius Z.A."/>
            <person name="Steffenson B.J."/>
            <person name="Schwessinger B."/>
            <person name="Dodds P.N."/>
            <person name="Figueroa M."/>
        </authorList>
    </citation>
    <scope>NUCLEOTIDE SEQUENCE [LARGE SCALE GENOMIC DNA]</scope>
    <source>
        <strain evidence="1 2">Ug99</strain>
    </source>
</reference>
<comment type="caution">
    <text evidence="1">The sequence shown here is derived from an EMBL/GenBank/DDBJ whole genome shotgun (WGS) entry which is preliminary data.</text>
</comment>
<evidence type="ECO:0000313" key="2">
    <source>
        <dbReference type="Proteomes" id="UP000325313"/>
    </source>
</evidence>
<accession>A0A5B0S735</accession>